<proteinExistence type="predicted"/>
<protein>
    <submittedName>
        <fullName evidence="3">Bacteriophage tail fiber protein</fullName>
    </submittedName>
</protein>
<dbReference type="Proteomes" id="UP000046784">
    <property type="component" value="Unassembled WGS sequence"/>
</dbReference>
<dbReference type="InterPro" id="IPR049304">
    <property type="entry name" value="Gly_rich_dom"/>
</dbReference>
<dbReference type="Pfam" id="PF21722">
    <property type="entry name" value="Gly_rich_2"/>
    <property type="match status" value="1"/>
</dbReference>
<evidence type="ECO:0000259" key="2">
    <source>
        <dbReference type="Pfam" id="PF21722"/>
    </source>
</evidence>
<accession>A0AAI9EM73</accession>
<dbReference type="RefSeq" id="WP_057643285.1">
    <property type="nucleotide sequence ID" value="NZ_CABMMF010000005.1"/>
</dbReference>
<name>A0AAI9EM73_YERFR</name>
<evidence type="ECO:0000313" key="3">
    <source>
        <dbReference type="EMBL" id="CFQ94144.1"/>
    </source>
</evidence>
<organism evidence="3 4">
    <name type="scientific">Yersinia frederiksenii</name>
    <dbReference type="NCBI Taxonomy" id="29484"/>
    <lineage>
        <taxon>Bacteria</taxon>
        <taxon>Pseudomonadati</taxon>
        <taxon>Pseudomonadota</taxon>
        <taxon>Gammaproteobacteria</taxon>
        <taxon>Enterobacterales</taxon>
        <taxon>Yersiniaceae</taxon>
        <taxon>Yersinia</taxon>
    </lineage>
</organism>
<dbReference type="AlphaFoldDB" id="A0AAI9EM73"/>
<feature type="region of interest" description="Disordered" evidence="1">
    <location>
        <begin position="1"/>
        <end position="28"/>
    </location>
</feature>
<evidence type="ECO:0000256" key="1">
    <source>
        <dbReference type="SAM" id="MobiDB-lite"/>
    </source>
</evidence>
<gene>
    <name evidence="3" type="ORF">ERS008524_01236</name>
</gene>
<comment type="caution">
    <text evidence="3">The sequence shown here is derived from an EMBL/GenBank/DDBJ whole genome shotgun (WGS) entry which is preliminary data.</text>
</comment>
<evidence type="ECO:0000313" key="4">
    <source>
        <dbReference type="Proteomes" id="UP000046784"/>
    </source>
</evidence>
<feature type="domain" description="Glycine-rich" evidence="2">
    <location>
        <begin position="118"/>
        <end position="321"/>
    </location>
</feature>
<reference evidence="3 4" key="1">
    <citation type="submission" date="2015-03" db="EMBL/GenBank/DDBJ databases">
        <authorList>
            <consortium name="Pathogen Informatics"/>
            <person name="Murphy D."/>
        </authorList>
    </citation>
    <scope>NUCLEOTIDE SEQUENCE [LARGE SCALE GENOMIC DNA]</scope>
    <source>
        <strain evidence="3 4">3400/83</strain>
    </source>
</reference>
<dbReference type="EMBL" id="CGCB01000005">
    <property type="protein sequence ID" value="CFQ94144.1"/>
    <property type="molecule type" value="Genomic_DNA"/>
</dbReference>
<sequence>MHRIDTPTAQADKFGAGKNGFTRGNPQTGVPATALDDDYFDAIQEELAGIVEAAGIVLDKSNRAQVLAAIKKLIGSETDTKYLKTGNNLVEIKNAGTTAVAAARTNLGLSPHGFSRFTSNGSFTVPAGVTQIFVSGCAAGGGGGSSLATNSSSFVTGGSGGGAGQPAMSVPITVTPGQVIPVTIGTGGSGALPATNNATAGGNTQLGTGGSLLNLAGGSPGLIGGGGTTFPNDYGGPAGGAGYPYGGAAQNTNSFSATTGTGGMGGQGASGPFGQAGPFGRGSVSNSPSASVGYGYGAGGSGAGGAYRSTISAPGGGGASGLDGYLLIEW</sequence>